<comment type="caution">
    <text evidence="2">The sequence shown here is derived from an EMBL/GenBank/DDBJ whole genome shotgun (WGS) entry which is preliminary data.</text>
</comment>
<evidence type="ECO:0000313" key="2">
    <source>
        <dbReference type="EMBL" id="RCN43224.1"/>
    </source>
</evidence>
<gene>
    <name evidence="2" type="ORF">ANCCAN_10799</name>
</gene>
<feature type="compositionally biased region" description="Basic and acidic residues" evidence="1">
    <location>
        <begin position="1"/>
        <end position="18"/>
    </location>
</feature>
<dbReference type="EMBL" id="JOJR01000165">
    <property type="protein sequence ID" value="RCN43224.1"/>
    <property type="molecule type" value="Genomic_DNA"/>
</dbReference>
<reference evidence="2 3" key="1">
    <citation type="submission" date="2014-10" db="EMBL/GenBank/DDBJ databases">
        <title>Draft genome of the hookworm Ancylostoma caninum.</title>
        <authorList>
            <person name="Mitreva M."/>
        </authorList>
    </citation>
    <scope>NUCLEOTIDE SEQUENCE [LARGE SCALE GENOMIC DNA]</scope>
    <source>
        <strain evidence="2 3">Baltimore</strain>
    </source>
</reference>
<dbReference type="OrthoDB" id="10389005at2759"/>
<evidence type="ECO:0000313" key="3">
    <source>
        <dbReference type="Proteomes" id="UP000252519"/>
    </source>
</evidence>
<sequence length="70" mass="8013">MNRLKDGDENAERSEMASETRQCIPLEELLAFPFRICSRHFSTKCADVSTPIVPNINLPEKPLFFREVSS</sequence>
<evidence type="ECO:0000256" key="1">
    <source>
        <dbReference type="SAM" id="MobiDB-lite"/>
    </source>
</evidence>
<proteinExistence type="predicted"/>
<protein>
    <submittedName>
        <fullName evidence="2">Uncharacterized protein</fullName>
    </submittedName>
</protein>
<name>A0A368GFQ7_ANCCA</name>
<accession>A0A368GFQ7</accession>
<feature type="region of interest" description="Disordered" evidence="1">
    <location>
        <begin position="1"/>
        <end position="20"/>
    </location>
</feature>
<keyword evidence="3" id="KW-1185">Reference proteome</keyword>
<organism evidence="2 3">
    <name type="scientific">Ancylostoma caninum</name>
    <name type="common">Dog hookworm</name>
    <dbReference type="NCBI Taxonomy" id="29170"/>
    <lineage>
        <taxon>Eukaryota</taxon>
        <taxon>Metazoa</taxon>
        <taxon>Ecdysozoa</taxon>
        <taxon>Nematoda</taxon>
        <taxon>Chromadorea</taxon>
        <taxon>Rhabditida</taxon>
        <taxon>Rhabditina</taxon>
        <taxon>Rhabditomorpha</taxon>
        <taxon>Strongyloidea</taxon>
        <taxon>Ancylostomatidae</taxon>
        <taxon>Ancylostomatinae</taxon>
        <taxon>Ancylostoma</taxon>
    </lineage>
</organism>
<dbReference type="Proteomes" id="UP000252519">
    <property type="component" value="Unassembled WGS sequence"/>
</dbReference>
<dbReference type="AlphaFoldDB" id="A0A368GFQ7"/>